<dbReference type="Proteomes" id="UP000803884">
    <property type="component" value="Unassembled WGS sequence"/>
</dbReference>
<dbReference type="PANTHER" id="PTHR10357:SF232">
    <property type="entry name" value="GLYCOSYL HYDROLASE FAMILY 13 CATALYTIC DOMAIN-CONTAINING PROTEIN"/>
    <property type="match status" value="1"/>
</dbReference>
<dbReference type="InterPro" id="IPR006047">
    <property type="entry name" value="GH13_cat_dom"/>
</dbReference>
<evidence type="ECO:0000256" key="1">
    <source>
        <dbReference type="ARBA" id="ARBA00008061"/>
    </source>
</evidence>
<gene>
    <name evidence="4" type="ORF">WHR41_06256</name>
</gene>
<reference evidence="4 5" key="1">
    <citation type="journal article" date="2020" name="Microbiol. Resour. Announc.">
        <title>Draft Genome Sequence of a Cladosporium Species Isolated from the Mesophotic Ascidian Didemnum maculosum.</title>
        <authorList>
            <person name="Gioti A."/>
            <person name="Siaperas R."/>
            <person name="Nikolaivits E."/>
            <person name="Le Goff G."/>
            <person name="Ouazzani J."/>
            <person name="Kotoulas G."/>
            <person name="Topakas E."/>
        </authorList>
    </citation>
    <scope>NUCLEOTIDE SEQUENCE [LARGE SCALE GENOMIC DNA]</scope>
    <source>
        <strain evidence="4 5">TM138-S3</strain>
    </source>
</reference>
<dbReference type="GO" id="GO:0004575">
    <property type="term" value="F:sucrose alpha-glucosidase activity"/>
    <property type="evidence" value="ECO:0007669"/>
    <property type="project" value="TreeGrafter"/>
</dbReference>
<sequence>MPHSTSQPTRNWWHEASIYQIYPASFKDSNADGFGDVPGIISKVDHIASLGVDAVWLSPCYKSPNVDMGYDIADYREIDPRYGSVADIEVLIAKLKEHGIKLLMDLVVNHSSDQHAWFQESRSSKTNPKRDWYIWKKGKTEVVDGKEVRLPPNNWESLFKGSAWEYDSLTDEFYLRIFAKEQPDLNWDNPELRRAVHDDMRFWLDKGIGGFRMDVINMISKPADFPDAPVTNPASPWQHAACVYCNGPRVHEYLQEVKREVLDHYPNVMTVGEVPFTSDPALVRQYVEPERAELSMLFQFDIFDIDTGPGGKFTPSNWNLKDLKSTIAKWQQALSFSSGAWQTFFLESHDAARSVTRFGDRDPANRERVAKLLALMSVTLSGTLFMHQGQEIGLANLADDVPVADYPDIETRNFCQTLREQREAEAGGKEVDMSDVEREIRLKARDHGRIPIPWDAAAKNAGFSESDKALLWTPMNTDAEACNVADQDARPDSVLNFWRRMLAFRKEKRETLVFGDFEPLALDDAPVFAYRRRNLDVGGGEDVLVLLNMTASDGVVATLPSDGPYKILETTGAGQKSKAGGDMRGGQDVSLGAYEGLVLACSN</sequence>
<evidence type="ECO:0000256" key="2">
    <source>
        <dbReference type="ARBA" id="ARBA00026248"/>
    </source>
</evidence>
<evidence type="ECO:0000259" key="3">
    <source>
        <dbReference type="SMART" id="SM00642"/>
    </source>
</evidence>
<comment type="caution">
    <text evidence="4">The sequence shown here is derived from an EMBL/GenBank/DDBJ whole genome shotgun (WGS) entry which is preliminary data.</text>
</comment>
<dbReference type="RefSeq" id="XP_069228042.1">
    <property type="nucleotide sequence ID" value="XM_069374861.1"/>
</dbReference>
<dbReference type="EMBL" id="JAAQHG020000022">
    <property type="protein sequence ID" value="KAL1584936.1"/>
    <property type="molecule type" value="Genomic_DNA"/>
</dbReference>
<accession>A0AB34KMA3</accession>
<dbReference type="FunFam" id="3.20.20.80:FF:000087">
    <property type="entry name" value="Oligo-1,6-glucosidase IMA1"/>
    <property type="match status" value="1"/>
</dbReference>
<comment type="similarity">
    <text evidence="1">Belongs to the glycosyl hydrolase 13 family.</text>
</comment>
<protein>
    <recommendedName>
        <fullName evidence="3">Glycosyl hydrolase family 13 catalytic domain-containing protein</fullName>
    </recommendedName>
</protein>
<dbReference type="SMART" id="SM00642">
    <property type="entry name" value="Aamy"/>
    <property type="match status" value="1"/>
</dbReference>
<keyword evidence="2" id="KW-0462">Maltose metabolism</keyword>
<dbReference type="InterPro" id="IPR017853">
    <property type="entry name" value="GH"/>
</dbReference>
<dbReference type="GO" id="GO:0005987">
    <property type="term" value="P:sucrose catabolic process"/>
    <property type="evidence" value="ECO:0007669"/>
    <property type="project" value="TreeGrafter"/>
</dbReference>
<organism evidence="4 5">
    <name type="scientific">Cladosporium halotolerans</name>
    <dbReference type="NCBI Taxonomy" id="1052096"/>
    <lineage>
        <taxon>Eukaryota</taxon>
        <taxon>Fungi</taxon>
        <taxon>Dikarya</taxon>
        <taxon>Ascomycota</taxon>
        <taxon>Pezizomycotina</taxon>
        <taxon>Dothideomycetes</taxon>
        <taxon>Dothideomycetidae</taxon>
        <taxon>Cladosporiales</taxon>
        <taxon>Cladosporiaceae</taxon>
        <taxon>Cladosporium</taxon>
    </lineage>
</organism>
<dbReference type="Pfam" id="PF00128">
    <property type="entry name" value="Alpha-amylase"/>
    <property type="match status" value="1"/>
</dbReference>
<dbReference type="FunFam" id="3.90.400.10:FF:000004">
    <property type="entry name" value="Oligo-1,6-glucosidase"/>
    <property type="match status" value="1"/>
</dbReference>
<dbReference type="GO" id="GO:0000025">
    <property type="term" value="P:maltose catabolic process"/>
    <property type="evidence" value="ECO:0007669"/>
    <property type="project" value="TreeGrafter"/>
</dbReference>
<keyword evidence="5" id="KW-1185">Reference proteome</keyword>
<dbReference type="GO" id="GO:0004556">
    <property type="term" value="F:alpha-amylase activity"/>
    <property type="evidence" value="ECO:0007669"/>
    <property type="project" value="TreeGrafter"/>
</dbReference>
<dbReference type="GeneID" id="96007699"/>
<dbReference type="GO" id="GO:0033934">
    <property type="term" value="F:glucan 1,4-alpha-maltotriohydrolase activity"/>
    <property type="evidence" value="ECO:0007669"/>
    <property type="project" value="TreeGrafter"/>
</dbReference>
<dbReference type="PANTHER" id="PTHR10357">
    <property type="entry name" value="ALPHA-AMYLASE FAMILY MEMBER"/>
    <property type="match status" value="1"/>
</dbReference>
<feature type="domain" description="Glycosyl hydrolase family 13 catalytic" evidence="3">
    <location>
        <begin position="20"/>
        <end position="449"/>
    </location>
</feature>
<name>A0AB34KMA3_9PEZI</name>
<evidence type="ECO:0000313" key="4">
    <source>
        <dbReference type="EMBL" id="KAL1584936.1"/>
    </source>
</evidence>
<evidence type="ECO:0000313" key="5">
    <source>
        <dbReference type="Proteomes" id="UP000803884"/>
    </source>
</evidence>
<dbReference type="InterPro" id="IPR045857">
    <property type="entry name" value="O16G_dom_2"/>
</dbReference>
<dbReference type="CDD" id="cd11333">
    <property type="entry name" value="AmyAc_SI_OligoGlu_DGase"/>
    <property type="match status" value="1"/>
</dbReference>
<dbReference type="Gene3D" id="3.90.400.10">
    <property type="entry name" value="Oligo-1,6-glucosidase, Domain 2"/>
    <property type="match status" value="1"/>
</dbReference>
<dbReference type="SUPFAM" id="SSF51445">
    <property type="entry name" value="(Trans)glycosidases"/>
    <property type="match status" value="1"/>
</dbReference>
<dbReference type="GO" id="GO:0004574">
    <property type="term" value="F:oligo-1,6-glucosidase activity"/>
    <property type="evidence" value="ECO:0007669"/>
    <property type="project" value="TreeGrafter"/>
</dbReference>
<dbReference type="AlphaFoldDB" id="A0AB34KMA3"/>
<dbReference type="Gene3D" id="3.20.20.80">
    <property type="entry name" value="Glycosidases"/>
    <property type="match status" value="1"/>
</dbReference>
<proteinExistence type="inferred from homology"/>